<feature type="domain" description="Tryptophan synthase beta chain-like PALP" evidence="3">
    <location>
        <begin position="36"/>
        <end position="361"/>
    </location>
</feature>
<evidence type="ECO:0000313" key="5">
    <source>
        <dbReference type="EMBL" id="KZT50914.1"/>
    </source>
</evidence>
<dbReference type="SUPFAM" id="SSF53187">
    <property type="entry name" value="Zn-dependent exopeptidases"/>
    <property type="match status" value="1"/>
</dbReference>
<dbReference type="Pfam" id="PF07687">
    <property type="entry name" value="M20_dimer"/>
    <property type="match status" value="1"/>
</dbReference>
<evidence type="ECO:0000256" key="1">
    <source>
        <dbReference type="ARBA" id="ARBA00006247"/>
    </source>
</evidence>
<reference evidence="5 6" key="1">
    <citation type="journal article" date="2016" name="Mol. Biol. Evol.">
        <title>Comparative Genomics of Early-Diverging Mushroom-Forming Fungi Provides Insights into the Origins of Lignocellulose Decay Capabilities.</title>
        <authorList>
            <person name="Nagy L.G."/>
            <person name="Riley R."/>
            <person name="Tritt A."/>
            <person name="Adam C."/>
            <person name="Daum C."/>
            <person name="Floudas D."/>
            <person name="Sun H."/>
            <person name="Yadav J.S."/>
            <person name="Pangilinan J."/>
            <person name="Larsson K.H."/>
            <person name="Matsuura K."/>
            <person name="Barry K."/>
            <person name="Labutti K."/>
            <person name="Kuo R."/>
            <person name="Ohm R.A."/>
            <person name="Bhattacharya S.S."/>
            <person name="Shirouzu T."/>
            <person name="Yoshinaga Y."/>
            <person name="Martin F.M."/>
            <person name="Grigoriev I.V."/>
            <person name="Hibbett D.S."/>
        </authorList>
    </citation>
    <scope>NUCLEOTIDE SEQUENCE [LARGE SCALE GENOMIC DNA]</scope>
    <source>
        <strain evidence="5 6">HHB12733</strain>
    </source>
</reference>
<name>A0A165CJN1_9BASI</name>
<dbReference type="OrthoDB" id="10059875at2759"/>
<comment type="similarity">
    <text evidence="1">Belongs to the peptidase M20A family.</text>
</comment>
<gene>
    <name evidence="5" type="ORF">CALCODRAFT_521695</name>
</gene>
<keyword evidence="6" id="KW-1185">Reference proteome</keyword>
<organism evidence="5 6">
    <name type="scientific">Calocera cornea HHB12733</name>
    <dbReference type="NCBI Taxonomy" id="1353952"/>
    <lineage>
        <taxon>Eukaryota</taxon>
        <taxon>Fungi</taxon>
        <taxon>Dikarya</taxon>
        <taxon>Basidiomycota</taxon>
        <taxon>Agaricomycotina</taxon>
        <taxon>Dacrymycetes</taxon>
        <taxon>Dacrymycetales</taxon>
        <taxon>Dacrymycetaceae</taxon>
        <taxon>Calocera</taxon>
    </lineage>
</organism>
<dbReference type="SUPFAM" id="SSF53686">
    <property type="entry name" value="Tryptophan synthase beta subunit-like PLP-dependent enzymes"/>
    <property type="match status" value="1"/>
</dbReference>
<dbReference type="InterPro" id="IPR001261">
    <property type="entry name" value="ArgE/DapE_CS"/>
</dbReference>
<dbReference type="InterPro" id="IPR001926">
    <property type="entry name" value="TrpB-like_PALP"/>
</dbReference>
<dbReference type="EMBL" id="KV424136">
    <property type="protein sequence ID" value="KZT50914.1"/>
    <property type="molecule type" value="Genomic_DNA"/>
</dbReference>
<dbReference type="InterPro" id="IPR011650">
    <property type="entry name" value="Peptidase_M20_dimer"/>
</dbReference>
<keyword evidence="2" id="KW-0378">Hydrolase</keyword>
<dbReference type="Gene3D" id="3.40.630.10">
    <property type="entry name" value="Zn peptidases"/>
    <property type="match status" value="1"/>
</dbReference>
<dbReference type="PANTHER" id="PTHR42937:SF1">
    <property type="entry name" value="DIAMINOPROPIONATE AMMONIA-LYASE"/>
    <property type="match status" value="1"/>
</dbReference>
<dbReference type="Gene3D" id="3.30.70.360">
    <property type="match status" value="1"/>
</dbReference>
<dbReference type="InterPro" id="IPR036264">
    <property type="entry name" value="Bact_exopeptidase_dim_dom"/>
</dbReference>
<proteinExistence type="inferred from homology"/>
<dbReference type="Proteomes" id="UP000076842">
    <property type="component" value="Unassembled WGS sequence"/>
</dbReference>
<evidence type="ECO:0000259" key="3">
    <source>
        <dbReference type="Pfam" id="PF00291"/>
    </source>
</evidence>
<feature type="domain" description="Peptidase M20 dimerisation" evidence="4">
    <location>
        <begin position="547"/>
        <end position="652"/>
    </location>
</feature>
<dbReference type="SUPFAM" id="SSF55031">
    <property type="entry name" value="Bacterial exopeptidase dimerisation domain"/>
    <property type="match status" value="1"/>
</dbReference>
<dbReference type="CDD" id="cd08013">
    <property type="entry name" value="M20_ArgE_DapE-like"/>
    <property type="match status" value="1"/>
</dbReference>
<dbReference type="Pfam" id="PF00291">
    <property type="entry name" value="PALP"/>
    <property type="match status" value="1"/>
</dbReference>
<dbReference type="InterPro" id="IPR036052">
    <property type="entry name" value="TrpB-like_PALP_sf"/>
</dbReference>
<dbReference type="InterPro" id="IPR002933">
    <property type="entry name" value="Peptidase_M20"/>
</dbReference>
<evidence type="ECO:0000256" key="2">
    <source>
        <dbReference type="ARBA" id="ARBA00022801"/>
    </source>
</evidence>
<protein>
    <submittedName>
        <fullName evidence="5">Acetylornithine deacetylase</fullName>
    </submittedName>
</protein>
<dbReference type="Pfam" id="PF01546">
    <property type="entry name" value="Peptidase_M20"/>
    <property type="match status" value="1"/>
</dbReference>
<dbReference type="GO" id="GO:0016787">
    <property type="term" value="F:hydrolase activity"/>
    <property type="evidence" value="ECO:0007669"/>
    <property type="project" value="UniProtKB-KW"/>
</dbReference>
<dbReference type="PROSITE" id="PS00758">
    <property type="entry name" value="ARGE_DAPE_CPG2_1"/>
    <property type="match status" value="1"/>
</dbReference>
<dbReference type="InParanoid" id="A0A165CJN1"/>
<accession>A0A165CJN1</accession>
<evidence type="ECO:0000259" key="4">
    <source>
        <dbReference type="Pfam" id="PF07687"/>
    </source>
</evidence>
<evidence type="ECO:0000313" key="6">
    <source>
        <dbReference type="Proteomes" id="UP000076842"/>
    </source>
</evidence>
<dbReference type="Gene3D" id="3.40.50.1100">
    <property type="match status" value="2"/>
</dbReference>
<sequence length="755" mass="79169">MAKSIPRTYINPSASSYHSSSPPPDPATLAFHRQLPGYAPTPVVPLPGIAQSLGVGNVLLKDESSRLALPAFKILGASWAAYRAVASALGLSLQVSLEELAHATEGKGLSLYAATDGNHGRAVARMGKLLHIPAFVYVPKSVPLPTRGFIVGEGATLEVVQGDYDLAVEKAFEAAKQPGGILIQDTSFPGYEDIPNWIVDGYTTLLLELDSQCTASLGRPPDVVVCPVGVGCFAHAVVAHYKRPSSSSHTRILTVEPDTAACLRSSLRAGEMKTIPTSRTIMDGLYCGTVSALAWPLLSGGVDVCTSVSDWEANKAVQDLLEYGVKAGPCGAATLAGLRNVAALAPEALGSGKDTIVALLCTEGARVYPPPLDVSISDPVLLTQQLVRIDSSNPTLSAAGGAGEVRIAEYVAAWLAHREFEVHWLEGTPGRPSVVGMAKGSGGGKSLMFNGHIDTVTNAGYDGDPLSGEIVDGAIHGRGAFDMKGGVAACMVAAARAKEGGLRGDIIVAAVADEEDLSIGTAEVLAAGWRADAAIISEPSYLQVTLAHRGFQWYQVDIHGKAAHGSRPELGVDAIVKSGHLLVELERLGERLKGGEGHAFLGRGTVHAGLIKGGAEPSSYPALCTVTVERRTVPGETDAVVETELRAILDHLTAIVPDFSYSLKQLASRPPFQAPLDSPFTQLVLSHVRTALRKEPVHRAEPFWTDAALLAEKGIECVLFGVDGGGAHAAKEWATVESVGRVVEALEGVVREWCA</sequence>
<dbReference type="PANTHER" id="PTHR42937">
    <property type="match status" value="1"/>
</dbReference>
<dbReference type="STRING" id="1353952.A0A165CJN1"/>
<dbReference type="AlphaFoldDB" id="A0A165CJN1"/>